<name>A0ABQ0T9I4_9BACL</name>
<sequence>MVTLVVCVFESDGSFFSVVKLNGIEVTVPISSEVYNLLKLIGVPNCPQIS</sequence>
<proteinExistence type="predicted"/>
<dbReference type="Proteomes" id="UP000319498">
    <property type="component" value="Unassembled WGS sequence"/>
</dbReference>
<dbReference type="EMBL" id="BJOL01000025">
    <property type="protein sequence ID" value="GED59960.1"/>
    <property type="molecule type" value="Genomic_DNA"/>
</dbReference>
<evidence type="ECO:0000313" key="2">
    <source>
        <dbReference type="Proteomes" id="UP000319498"/>
    </source>
</evidence>
<keyword evidence="2" id="KW-1185">Reference proteome</keyword>
<organism evidence="1 2">
    <name type="scientific">Brevibacillus formosus</name>
    <dbReference type="NCBI Taxonomy" id="54913"/>
    <lineage>
        <taxon>Bacteria</taxon>
        <taxon>Bacillati</taxon>
        <taxon>Bacillota</taxon>
        <taxon>Bacilli</taxon>
        <taxon>Bacillales</taxon>
        <taxon>Paenibacillaceae</taxon>
        <taxon>Brevibacillus</taxon>
    </lineage>
</organism>
<comment type="caution">
    <text evidence="1">The sequence shown here is derived from an EMBL/GenBank/DDBJ whole genome shotgun (WGS) entry which is preliminary data.</text>
</comment>
<evidence type="ECO:0000313" key="1">
    <source>
        <dbReference type="EMBL" id="GED59960.1"/>
    </source>
</evidence>
<protein>
    <submittedName>
        <fullName evidence="1">Uncharacterized protein</fullName>
    </submittedName>
</protein>
<gene>
    <name evidence="1" type="ORF">BFO01nite_40920</name>
</gene>
<reference evidence="1 2" key="1">
    <citation type="submission" date="2019-06" db="EMBL/GenBank/DDBJ databases">
        <title>Whole genome shotgun sequence of Brevibacillus formosus NBRC 15716.</title>
        <authorList>
            <person name="Hosoyama A."/>
            <person name="Uohara A."/>
            <person name="Ohji S."/>
            <person name="Ichikawa N."/>
        </authorList>
    </citation>
    <scope>NUCLEOTIDE SEQUENCE [LARGE SCALE GENOMIC DNA]</scope>
    <source>
        <strain evidence="1 2">NBRC 15716</strain>
    </source>
</reference>
<accession>A0ABQ0T9I4</accession>